<dbReference type="GO" id="GO:0016020">
    <property type="term" value="C:membrane"/>
    <property type="evidence" value="ECO:0007669"/>
    <property type="project" value="UniProtKB-SubCell"/>
</dbReference>
<evidence type="ECO:0000313" key="10">
    <source>
        <dbReference type="Ensembl" id="ENSECRP00000028233.1"/>
    </source>
</evidence>
<dbReference type="GeneTree" id="ENSGT00940000156669"/>
<protein>
    <recommendedName>
        <fullName evidence="9">SEFIR domain-containing protein</fullName>
    </recommendedName>
</protein>
<dbReference type="InterPro" id="IPR039465">
    <property type="entry name" value="IL-17_rcpt-like"/>
</dbReference>
<proteinExistence type="predicted"/>
<sequence>MLMFGRTRLPDLIKSHRSPHKKSQGNSRLKDVLENFKPGVNYTFMVSSDLTDSASKEVYYVFPETESVPKVVFIVAPLLVMVTGVALGFIIAFVCSAKKKVAGGLNEGEESFGRCLRDPQCQTKPLRVAPHVFLCYSSCEGPAHTHLVLAFAHYLQQHCSCQVTLDLWEELVIAREGHVSWMSSHIESCDFVIIICSKTLKDLVDTKSSVEVDFRNLFVASVSLVGEILGQDLIFKRDISKFIVVSFQEDIHLQTPSVLQLATKYRLMEDFPKLFSHLHSLELLQPGLLLHVSNINQDDYFMVNSGYLLYCAIKKSYFS</sequence>
<reference evidence="10" key="3">
    <citation type="submission" date="2025-09" db="UniProtKB">
        <authorList>
            <consortium name="Ensembl"/>
        </authorList>
    </citation>
    <scope>IDENTIFICATION</scope>
</reference>
<evidence type="ECO:0000256" key="7">
    <source>
        <dbReference type="ARBA" id="ARBA00023180"/>
    </source>
</evidence>
<evidence type="ECO:0000256" key="1">
    <source>
        <dbReference type="ARBA" id="ARBA00004479"/>
    </source>
</evidence>
<evidence type="ECO:0000313" key="11">
    <source>
        <dbReference type="Proteomes" id="UP000694620"/>
    </source>
</evidence>
<dbReference type="PANTHER" id="PTHR15583">
    <property type="entry name" value="INTERLEUKIN-17 RECEPTOR"/>
    <property type="match status" value="1"/>
</dbReference>
<keyword evidence="4 8" id="KW-1133">Transmembrane helix</keyword>
<organism evidence="10 11">
    <name type="scientific">Erpetoichthys calabaricus</name>
    <name type="common">Rope fish</name>
    <name type="synonym">Calamoichthys calabaricus</name>
    <dbReference type="NCBI Taxonomy" id="27687"/>
    <lineage>
        <taxon>Eukaryota</taxon>
        <taxon>Metazoa</taxon>
        <taxon>Chordata</taxon>
        <taxon>Craniata</taxon>
        <taxon>Vertebrata</taxon>
        <taxon>Euteleostomi</taxon>
        <taxon>Actinopterygii</taxon>
        <taxon>Polypteriformes</taxon>
        <taxon>Polypteridae</taxon>
        <taxon>Erpetoichthys</taxon>
    </lineage>
</organism>
<evidence type="ECO:0000256" key="6">
    <source>
        <dbReference type="ARBA" id="ARBA00023170"/>
    </source>
</evidence>
<dbReference type="Ensembl" id="ENSECRT00000028820.1">
    <property type="protein sequence ID" value="ENSECRP00000028233.1"/>
    <property type="gene ID" value="ENSECRG00000019105.1"/>
</dbReference>
<dbReference type="Pfam" id="PF08357">
    <property type="entry name" value="SEFIR"/>
    <property type="match status" value="1"/>
</dbReference>
<keyword evidence="7" id="KW-0325">Glycoprotein</keyword>
<evidence type="ECO:0000256" key="8">
    <source>
        <dbReference type="SAM" id="Phobius"/>
    </source>
</evidence>
<keyword evidence="5 8" id="KW-0472">Membrane</keyword>
<dbReference type="InterPro" id="IPR013568">
    <property type="entry name" value="SEFIR_dom"/>
</dbReference>
<comment type="subcellular location">
    <subcellularLocation>
        <location evidence="1">Membrane</location>
        <topology evidence="1">Single-pass type I membrane protein</topology>
    </subcellularLocation>
</comment>
<evidence type="ECO:0000259" key="9">
    <source>
        <dbReference type="PROSITE" id="PS51534"/>
    </source>
</evidence>
<dbReference type="PROSITE" id="PS51534">
    <property type="entry name" value="SEFIR"/>
    <property type="match status" value="1"/>
</dbReference>
<name>A0A8C4TEM4_ERPCA</name>
<dbReference type="GO" id="GO:0030368">
    <property type="term" value="F:interleukin-17 receptor activity"/>
    <property type="evidence" value="ECO:0007669"/>
    <property type="project" value="InterPro"/>
</dbReference>
<keyword evidence="3" id="KW-0732">Signal</keyword>
<reference evidence="10" key="2">
    <citation type="submission" date="2025-08" db="UniProtKB">
        <authorList>
            <consortium name="Ensembl"/>
        </authorList>
    </citation>
    <scope>IDENTIFICATION</scope>
</reference>
<evidence type="ECO:0000256" key="4">
    <source>
        <dbReference type="ARBA" id="ARBA00022989"/>
    </source>
</evidence>
<dbReference type="AlphaFoldDB" id="A0A8C4TEM4"/>
<dbReference type="PANTHER" id="PTHR15583:SF23">
    <property type="entry name" value="INTERLEUKIN-17 RECEPTOR D-LIKE"/>
    <property type="match status" value="1"/>
</dbReference>
<accession>A0A8C4TEM4</accession>
<evidence type="ECO:0000256" key="2">
    <source>
        <dbReference type="ARBA" id="ARBA00022692"/>
    </source>
</evidence>
<reference evidence="10" key="1">
    <citation type="submission" date="2021-06" db="EMBL/GenBank/DDBJ databases">
        <authorList>
            <consortium name="Wellcome Sanger Institute Data Sharing"/>
        </authorList>
    </citation>
    <scope>NUCLEOTIDE SEQUENCE [LARGE SCALE GENOMIC DNA]</scope>
</reference>
<feature type="transmembrane region" description="Helical" evidence="8">
    <location>
        <begin position="71"/>
        <end position="95"/>
    </location>
</feature>
<evidence type="ECO:0000256" key="5">
    <source>
        <dbReference type="ARBA" id="ARBA00023136"/>
    </source>
</evidence>
<dbReference type="Proteomes" id="UP000694620">
    <property type="component" value="Chromosome 11"/>
</dbReference>
<evidence type="ECO:0000256" key="3">
    <source>
        <dbReference type="ARBA" id="ARBA00022729"/>
    </source>
</evidence>
<keyword evidence="2 8" id="KW-0812">Transmembrane</keyword>
<keyword evidence="6" id="KW-0675">Receptor</keyword>
<dbReference type="Gene3D" id="3.40.50.11530">
    <property type="match status" value="1"/>
</dbReference>
<keyword evidence="11" id="KW-1185">Reference proteome</keyword>
<feature type="domain" description="SEFIR" evidence="9">
    <location>
        <begin position="129"/>
        <end position="276"/>
    </location>
</feature>